<feature type="transmembrane region" description="Helical" evidence="6">
    <location>
        <begin position="204"/>
        <end position="223"/>
    </location>
</feature>
<dbReference type="PANTHER" id="PTHR23506:SF26">
    <property type="entry name" value="MFS-TYPE TRANSPORTER SLC18B1"/>
    <property type="match status" value="1"/>
</dbReference>
<feature type="transmembrane region" description="Helical" evidence="6">
    <location>
        <begin position="134"/>
        <end position="156"/>
    </location>
</feature>
<keyword evidence="5 6" id="KW-0472">Membrane</keyword>
<evidence type="ECO:0000256" key="3">
    <source>
        <dbReference type="ARBA" id="ARBA00022692"/>
    </source>
</evidence>
<dbReference type="InterPro" id="IPR050930">
    <property type="entry name" value="MFS_Vesicular_Transporter"/>
</dbReference>
<dbReference type="PROSITE" id="PS50850">
    <property type="entry name" value="MFS"/>
    <property type="match status" value="1"/>
</dbReference>
<dbReference type="GO" id="GO:0016020">
    <property type="term" value="C:membrane"/>
    <property type="evidence" value="ECO:0007669"/>
    <property type="project" value="UniProtKB-SubCell"/>
</dbReference>
<comment type="subcellular location">
    <subcellularLocation>
        <location evidence="1">Membrane</location>
        <topology evidence="1">Multi-pass membrane protein</topology>
    </subcellularLocation>
</comment>
<keyword evidence="2" id="KW-0813">Transport</keyword>
<dbReference type="PANTHER" id="PTHR23506">
    <property type="entry name" value="GH10249P"/>
    <property type="match status" value="1"/>
</dbReference>
<reference evidence="9" key="1">
    <citation type="submission" date="2025-08" db="UniProtKB">
        <authorList>
            <consortium name="RefSeq"/>
        </authorList>
    </citation>
    <scope>IDENTIFICATION</scope>
    <source>
        <tissue evidence="9">Gonad</tissue>
    </source>
</reference>
<feature type="transmembrane region" description="Helical" evidence="6">
    <location>
        <begin position="176"/>
        <end position="197"/>
    </location>
</feature>
<keyword evidence="4 6" id="KW-1133">Transmembrane helix</keyword>
<feature type="transmembrane region" description="Helical" evidence="6">
    <location>
        <begin position="40"/>
        <end position="58"/>
    </location>
</feature>
<dbReference type="Pfam" id="PF12832">
    <property type="entry name" value="MFS_1_like"/>
    <property type="match status" value="1"/>
</dbReference>
<evidence type="ECO:0000313" key="9">
    <source>
        <dbReference type="RefSeq" id="XP_019625104.1"/>
    </source>
</evidence>
<sequence>MLITGMFVGGCCSLMFGFSEYIEGTSFVVYCFVTRTLEAFGVSAYITAGVAILTHAFPNNVAKVMGALEGFNGIGLMSGPALGGLLYDIGGYKMPFLLVGGVMLCSGVVVWILLPKQDDEKEEEKQTTSALLSFLRVPTIALTCGLTMVTSCNMSFLQPILEPYLSDQFKTSPTSIGLIFVLWGGVYTLAAPVWGFLADRKKAARLMIIGGMSVLTVSVLMIGPSPLLADYLHILPV</sequence>
<evidence type="ECO:0000256" key="1">
    <source>
        <dbReference type="ARBA" id="ARBA00004141"/>
    </source>
</evidence>
<name>A0A6P4YTM3_BRABE</name>
<dbReference type="RefSeq" id="XP_019625104.1">
    <property type="nucleotide sequence ID" value="XM_019769545.1"/>
</dbReference>
<gene>
    <name evidence="9" type="primary">LOC109470582</name>
</gene>
<evidence type="ECO:0000259" key="7">
    <source>
        <dbReference type="PROSITE" id="PS50850"/>
    </source>
</evidence>
<dbReference type="GO" id="GO:0022857">
    <property type="term" value="F:transmembrane transporter activity"/>
    <property type="evidence" value="ECO:0007669"/>
    <property type="project" value="InterPro"/>
</dbReference>
<dbReference type="InterPro" id="IPR011701">
    <property type="entry name" value="MFS"/>
</dbReference>
<feature type="domain" description="Major facilitator superfamily (MFS) profile" evidence="7">
    <location>
        <begin position="1"/>
        <end position="237"/>
    </location>
</feature>
<dbReference type="InterPro" id="IPR024989">
    <property type="entry name" value="MFS_assoc_dom"/>
</dbReference>
<proteinExistence type="predicted"/>
<dbReference type="OrthoDB" id="446368at2759"/>
<feature type="transmembrane region" description="Helical" evidence="6">
    <location>
        <begin position="70"/>
        <end position="90"/>
    </location>
</feature>
<evidence type="ECO:0000256" key="6">
    <source>
        <dbReference type="SAM" id="Phobius"/>
    </source>
</evidence>
<accession>A0A6P4YTM3</accession>
<dbReference type="Gene3D" id="1.20.1250.20">
    <property type="entry name" value="MFS general substrate transporter like domains"/>
    <property type="match status" value="2"/>
</dbReference>
<keyword evidence="8" id="KW-1185">Reference proteome</keyword>
<evidence type="ECO:0000256" key="5">
    <source>
        <dbReference type="ARBA" id="ARBA00023136"/>
    </source>
</evidence>
<dbReference type="InterPro" id="IPR036259">
    <property type="entry name" value="MFS_trans_sf"/>
</dbReference>
<dbReference type="KEGG" id="bbel:109470582"/>
<dbReference type="Pfam" id="PF07690">
    <property type="entry name" value="MFS_1"/>
    <property type="match status" value="1"/>
</dbReference>
<evidence type="ECO:0000256" key="2">
    <source>
        <dbReference type="ARBA" id="ARBA00022448"/>
    </source>
</evidence>
<protein>
    <submittedName>
        <fullName evidence="9">MFS-type transporter SLC18B1-like</fullName>
    </submittedName>
</protein>
<dbReference type="Proteomes" id="UP000515135">
    <property type="component" value="Unplaced"/>
</dbReference>
<dbReference type="AlphaFoldDB" id="A0A6P4YTM3"/>
<evidence type="ECO:0000313" key="8">
    <source>
        <dbReference type="Proteomes" id="UP000515135"/>
    </source>
</evidence>
<dbReference type="SUPFAM" id="SSF103473">
    <property type="entry name" value="MFS general substrate transporter"/>
    <property type="match status" value="1"/>
</dbReference>
<dbReference type="GeneID" id="109470582"/>
<dbReference type="InterPro" id="IPR020846">
    <property type="entry name" value="MFS_dom"/>
</dbReference>
<organism evidence="8 9">
    <name type="scientific">Branchiostoma belcheri</name>
    <name type="common">Amphioxus</name>
    <dbReference type="NCBI Taxonomy" id="7741"/>
    <lineage>
        <taxon>Eukaryota</taxon>
        <taxon>Metazoa</taxon>
        <taxon>Chordata</taxon>
        <taxon>Cephalochordata</taxon>
        <taxon>Leptocardii</taxon>
        <taxon>Amphioxiformes</taxon>
        <taxon>Branchiostomatidae</taxon>
        <taxon>Branchiostoma</taxon>
    </lineage>
</organism>
<feature type="transmembrane region" description="Helical" evidence="6">
    <location>
        <begin position="96"/>
        <end position="114"/>
    </location>
</feature>
<evidence type="ECO:0000256" key="4">
    <source>
        <dbReference type="ARBA" id="ARBA00022989"/>
    </source>
</evidence>
<keyword evidence="3 6" id="KW-0812">Transmembrane</keyword>